<evidence type="ECO:0000313" key="1">
    <source>
        <dbReference type="EMBL" id="UXC19895.1"/>
    </source>
</evidence>
<sequence>MSFIDKPIFNIRARTQVPVADVDSRDASDDDYIFHQPFRTMAEPPEPLTKKIYITKVVRLLQQAAVNKPAA</sequence>
<name>A0ABY6A4B8_9BURK</name>
<accession>A0ABY6A4B8</accession>
<dbReference type="EMBL" id="CP104377">
    <property type="protein sequence ID" value="UXC19895.1"/>
    <property type="molecule type" value="Genomic_DNA"/>
</dbReference>
<protein>
    <submittedName>
        <fullName evidence="1">Uncharacterized protein</fullName>
    </submittedName>
</protein>
<dbReference type="Proteomes" id="UP001058290">
    <property type="component" value="Chromosome"/>
</dbReference>
<evidence type="ECO:0000313" key="2">
    <source>
        <dbReference type="Proteomes" id="UP001058290"/>
    </source>
</evidence>
<reference evidence="1" key="1">
    <citation type="submission" date="2022-09" db="EMBL/GenBank/DDBJ databases">
        <title>Bacterial diversity in gut of crayfish and pufferfish.</title>
        <authorList>
            <person name="Huang Y."/>
        </authorList>
    </citation>
    <scope>NUCLEOTIDE SEQUENCE</scope>
    <source>
        <strain evidence="1">PR12</strain>
    </source>
</reference>
<organism evidence="1 2">
    <name type="scientific">Comamonas squillarum</name>
    <dbReference type="NCBI Taxonomy" id="2977320"/>
    <lineage>
        <taxon>Bacteria</taxon>
        <taxon>Pseudomonadati</taxon>
        <taxon>Pseudomonadota</taxon>
        <taxon>Betaproteobacteria</taxon>
        <taxon>Burkholderiales</taxon>
        <taxon>Comamonadaceae</taxon>
        <taxon>Comamonas</taxon>
    </lineage>
</organism>
<proteinExistence type="predicted"/>
<gene>
    <name evidence="1" type="ORF">N4T19_07275</name>
</gene>
<keyword evidence="2" id="KW-1185">Reference proteome</keyword>
<dbReference type="RefSeq" id="WP_260719761.1">
    <property type="nucleotide sequence ID" value="NZ_CP104377.1"/>
</dbReference>